<reference evidence="1" key="1">
    <citation type="journal article" date="2007" name="PLoS ONE">
        <title>The first genome sequence of an elite grapevine cultivar (Pinot noir Vitis vinifera L.): coping with a highly heterozygous genome.</title>
        <authorList>
            <person name="Velasco R."/>
            <person name="Zharkikh A."/>
            <person name="Troggio M."/>
            <person name="Cartwright D.A."/>
            <person name="Cestaro A."/>
            <person name="Pruss D."/>
            <person name="Pindo M."/>
            <person name="FitzGerald L.M."/>
            <person name="Vezzulli S."/>
            <person name="Reid J."/>
            <person name="Malacarne G."/>
            <person name="Iliev D."/>
            <person name="Coppola G."/>
            <person name="Wardell B."/>
            <person name="Micheletti D."/>
            <person name="Macalma T."/>
            <person name="Facci M."/>
            <person name="Mitchell J.T."/>
            <person name="Perazzolli M."/>
            <person name="Eldredge G."/>
            <person name="Gatto P."/>
            <person name="Oyzerski R."/>
            <person name="Moretto M."/>
            <person name="Gutin N."/>
            <person name="Stefanini M."/>
            <person name="Chen Y."/>
            <person name="Segala C."/>
            <person name="Davenport C."/>
            <person name="Dematte L."/>
            <person name="Mraz A."/>
            <person name="Battilana J."/>
            <person name="Stormo K."/>
            <person name="Costa F."/>
            <person name="Tao Q."/>
            <person name="Si-Ammour A."/>
            <person name="Harkins T."/>
            <person name="Lackey A."/>
            <person name="Perbost C."/>
            <person name="Taillon B."/>
            <person name="Stella A."/>
            <person name="Solovyev V."/>
            <person name="Fawcett J.A."/>
            <person name="Sterck L."/>
            <person name="Vandepoele K."/>
            <person name="Grando S.M."/>
            <person name="Toppo S."/>
            <person name="Moser C."/>
            <person name="Lanchbury J."/>
            <person name="Bogden R."/>
            <person name="Skolnick M."/>
            <person name="Sgaramella V."/>
            <person name="Bhatnagar S.K."/>
            <person name="Fontana P."/>
            <person name="Gutin A."/>
            <person name="Van de Peer Y."/>
            <person name="Salamini F."/>
            <person name="Viola R."/>
        </authorList>
    </citation>
    <scope>NUCLEOTIDE SEQUENCE</scope>
</reference>
<dbReference type="PANTHER" id="PTHR35317:SF42">
    <property type="entry name" value="RETROTRANSPOSON GAG DOMAIN-CONTAINING PROTEIN"/>
    <property type="match status" value="1"/>
</dbReference>
<organism evidence="1">
    <name type="scientific">Vitis vinifera</name>
    <name type="common">Grape</name>
    <dbReference type="NCBI Taxonomy" id="29760"/>
    <lineage>
        <taxon>Eukaryota</taxon>
        <taxon>Viridiplantae</taxon>
        <taxon>Streptophyta</taxon>
        <taxon>Embryophyta</taxon>
        <taxon>Tracheophyta</taxon>
        <taxon>Spermatophyta</taxon>
        <taxon>Magnoliopsida</taxon>
        <taxon>eudicotyledons</taxon>
        <taxon>Gunneridae</taxon>
        <taxon>Pentapetalae</taxon>
        <taxon>rosids</taxon>
        <taxon>Vitales</taxon>
        <taxon>Vitaceae</taxon>
        <taxon>Viteae</taxon>
        <taxon>Vitis</taxon>
    </lineage>
</organism>
<gene>
    <name evidence="1" type="ORF">VITISV_003758</name>
</gene>
<proteinExistence type="predicted"/>
<evidence type="ECO:0008006" key="2">
    <source>
        <dbReference type="Google" id="ProtNLM"/>
    </source>
</evidence>
<dbReference type="Pfam" id="PF14223">
    <property type="entry name" value="Retrotran_gag_2"/>
    <property type="match status" value="1"/>
</dbReference>
<dbReference type="EMBL" id="AM444842">
    <property type="protein sequence ID" value="CAN76378.1"/>
    <property type="molecule type" value="Genomic_DNA"/>
</dbReference>
<dbReference type="AlphaFoldDB" id="A5B309"/>
<accession>A5B309</accession>
<sequence length="333" mass="38570">MDLDYAIRTEQPLALTNDSTTEQMANFEKWEHSNHMSLIIMKHSILDTIRGAMSEEENAKSFLSQIADQFVGSEKVETSTILFKLVSMQYKDKGNIKEYIMEMSNLVTRLRALKLELCDDILVQLVLISLIAQFSPFKISYNTQKEKWTLNELIAQCVQEEERLKQEKIESAHLATISHDNARNMKMKRNNDYFCYGYLYLIHEKSQSLGVFNSIKLKLKINLERKFKSLNLTVVNFITGLHIVDGIERPLRINYDNKAVELYSKINRSSSKSKHINLKFLVVKERVKSFQVSIEHTSTNFMIADLLTKGVPPKVFHEHMARMGMVHLGDILM</sequence>
<evidence type="ECO:0000313" key="1">
    <source>
        <dbReference type="EMBL" id="CAN76378.1"/>
    </source>
</evidence>
<protein>
    <recommendedName>
        <fullName evidence="2">Retrovirus-related Pol polyprotein from transposon TNT 1-94</fullName>
    </recommendedName>
</protein>
<name>A5B309_VITVI</name>
<dbReference type="PANTHER" id="PTHR35317">
    <property type="entry name" value="OS04G0629600 PROTEIN"/>
    <property type="match status" value="1"/>
</dbReference>